<evidence type="ECO:0000256" key="1">
    <source>
        <dbReference type="ARBA" id="ARBA00001917"/>
    </source>
</evidence>
<dbReference type="PANTHER" id="PTHR30546:SF23">
    <property type="entry name" value="FLAVOPROTEIN-LIKE PROTEIN YCP4-RELATED"/>
    <property type="match status" value="1"/>
</dbReference>
<keyword evidence="6" id="KW-1185">Reference proteome</keyword>
<evidence type="ECO:0000313" key="6">
    <source>
        <dbReference type="Proteomes" id="UP000315252"/>
    </source>
</evidence>
<protein>
    <submittedName>
        <fullName evidence="5">Flavodoxin family protein</fullName>
    </submittedName>
</protein>
<dbReference type="AlphaFoldDB" id="A0A545U2H6"/>
<comment type="caution">
    <text evidence="5">The sequence shown here is derived from an EMBL/GenBank/DDBJ whole genome shotgun (WGS) entry which is preliminary data.</text>
</comment>
<evidence type="ECO:0000259" key="4">
    <source>
        <dbReference type="PROSITE" id="PS50902"/>
    </source>
</evidence>
<organism evidence="5 6">
    <name type="scientific">Denitrobaculum tricleocarpae</name>
    <dbReference type="NCBI Taxonomy" id="2591009"/>
    <lineage>
        <taxon>Bacteria</taxon>
        <taxon>Pseudomonadati</taxon>
        <taxon>Pseudomonadota</taxon>
        <taxon>Alphaproteobacteria</taxon>
        <taxon>Rhodospirillales</taxon>
        <taxon>Rhodospirillaceae</taxon>
        <taxon>Denitrobaculum</taxon>
    </lineage>
</organism>
<proteinExistence type="predicted"/>
<dbReference type="PROSITE" id="PS00201">
    <property type="entry name" value="FLAVODOXIN"/>
    <property type="match status" value="1"/>
</dbReference>
<sequence length="193" mass="20412">MVKVAIVYHSGFGHTERLAQFVAKGVSDAGAVSSLHNTDDLQRPDAGPWEILASADAIVFGSATYMGAASASFKGFADASSKVYKEHGWKDKLAAGFTNSGTPSGDKAATLNQFIVLACQHGMNWVSPAFKPGYSLTSHDYDTAINRTGHYTGVGTQSFTDHGPEDSPNSAELETGRLLGVRVAEATQRWNGA</sequence>
<dbReference type="OrthoDB" id="9801479at2"/>
<dbReference type="InterPro" id="IPR008254">
    <property type="entry name" value="Flavodoxin/NO_synth"/>
</dbReference>
<keyword evidence="2" id="KW-0285">Flavoprotein</keyword>
<dbReference type="Pfam" id="PF03358">
    <property type="entry name" value="FMN_red"/>
    <property type="match status" value="1"/>
</dbReference>
<name>A0A545U2H6_9PROT</name>
<dbReference type="InterPro" id="IPR001226">
    <property type="entry name" value="Flavodoxin_CS"/>
</dbReference>
<evidence type="ECO:0000256" key="2">
    <source>
        <dbReference type="ARBA" id="ARBA00022630"/>
    </source>
</evidence>
<dbReference type="Proteomes" id="UP000315252">
    <property type="component" value="Unassembled WGS sequence"/>
</dbReference>
<keyword evidence="3" id="KW-0288">FMN</keyword>
<dbReference type="PANTHER" id="PTHR30546">
    <property type="entry name" value="FLAVODOXIN-RELATED PROTEIN WRBA-RELATED"/>
    <property type="match status" value="1"/>
</dbReference>
<gene>
    <name evidence="5" type="ORF">FKG95_03205</name>
</gene>
<reference evidence="5 6" key="1">
    <citation type="submission" date="2019-06" db="EMBL/GenBank/DDBJ databases">
        <title>Whole genome sequence for Rhodospirillaceae sp. R148.</title>
        <authorList>
            <person name="Wang G."/>
        </authorList>
    </citation>
    <scope>NUCLEOTIDE SEQUENCE [LARGE SCALE GENOMIC DNA]</scope>
    <source>
        <strain evidence="5 6">R148</strain>
    </source>
</reference>
<evidence type="ECO:0000313" key="5">
    <source>
        <dbReference type="EMBL" id="TQV83613.1"/>
    </source>
</evidence>
<dbReference type="InterPro" id="IPR005025">
    <property type="entry name" value="FMN_Rdtase-like_dom"/>
</dbReference>
<dbReference type="GO" id="GO:0010181">
    <property type="term" value="F:FMN binding"/>
    <property type="evidence" value="ECO:0007669"/>
    <property type="project" value="InterPro"/>
</dbReference>
<dbReference type="GO" id="GO:0009055">
    <property type="term" value="F:electron transfer activity"/>
    <property type="evidence" value="ECO:0007669"/>
    <property type="project" value="InterPro"/>
</dbReference>
<dbReference type="InterPro" id="IPR029039">
    <property type="entry name" value="Flavoprotein-like_sf"/>
</dbReference>
<dbReference type="PROSITE" id="PS50902">
    <property type="entry name" value="FLAVODOXIN_LIKE"/>
    <property type="match status" value="1"/>
</dbReference>
<accession>A0A545U2H6</accession>
<dbReference type="RefSeq" id="WP_142894850.1">
    <property type="nucleotide sequence ID" value="NZ_ML660052.1"/>
</dbReference>
<dbReference type="EMBL" id="VHSH01000001">
    <property type="protein sequence ID" value="TQV83613.1"/>
    <property type="molecule type" value="Genomic_DNA"/>
</dbReference>
<evidence type="ECO:0000256" key="3">
    <source>
        <dbReference type="ARBA" id="ARBA00022643"/>
    </source>
</evidence>
<dbReference type="GO" id="GO:0003955">
    <property type="term" value="F:NAD(P)H dehydrogenase (quinone) activity"/>
    <property type="evidence" value="ECO:0007669"/>
    <property type="project" value="TreeGrafter"/>
</dbReference>
<comment type="cofactor">
    <cofactor evidence="1">
        <name>FMN</name>
        <dbReference type="ChEBI" id="CHEBI:58210"/>
    </cofactor>
</comment>
<dbReference type="SUPFAM" id="SSF52218">
    <property type="entry name" value="Flavoproteins"/>
    <property type="match status" value="1"/>
</dbReference>
<feature type="domain" description="Flavodoxin-like" evidence="4">
    <location>
        <begin position="4"/>
        <end position="184"/>
    </location>
</feature>
<dbReference type="GO" id="GO:0016020">
    <property type="term" value="C:membrane"/>
    <property type="evidence" value="ECO:0007669"/>
    <property type="project" value="TreeGrafter"/>
</dbReference>
<dbReference type="Gene3D" id="3.40.50.360">
    <property type="match status" value="1"/>
</dbReference>